<keyword evidence="1" id="KW-0378">Hydrolase</keyword>
<dbReference type="PANTHER" id="PTHR43434">
    <property type="entry name" value="PHOSPHOGLYCOLATE PHOSPHATASE"/>
    <property type="match status" value="1"/>
</dbReference>
<keyword evidence="2" id="KW-1185">Reference proteome</keyword>
<protein>
    <submittedName>
        <fullName evidence="1">HAD-IA family hydrolase</fullName>
    </submittedName>
</protein>
<proteinExistence type="predicted"/>
<dbReference type="Proteomes" id="UP000608071">
    <property type="component" value="Unassembled WGS sequence"/>
</dbReference>
<name>A0ABR8STA1_9BACL</name>
<dbReference type="NCBIfam" id="TIGR01549">
    <property type="entry name" value="HAD-SF-IA-v1"/>
    <property type="match status" value="1"/>
</dbReference>
<dbReference type="PANTHER" id="PTHR43434:SF25">
    <property type="entry name" value="PHOSPHOGLYCOLATE PHOSPHATASE"/>
    <property type="match status" value="1"/>
</dbReference>
<reference evidence="1 2" key="1">
    <citation type="submission" date="2020-08" db="EMBL/GenBank/DDBJ databases">
        <title>A Genomic Blueprint of the Chicken Gut Microbiome.</title>
        <authorList>
            <person name="Gilroy R."/>
            <person name="Ravi A."/>
            <person name="Getino M."/>
            <person name="Pursley I."/>
            <person name="Horton D.L."/>
            <person name="Alikhan N.-F."/>
            <person name="Baker D."/>
            <person name="Gharbi K."/>
            <person name="Hall N."/>
            <person name="Watson M."/>
            <person name="Adriaenssens E.M."/>
            <person name="Foster-Nyarko E."/>
            <person name="Jarju S."/>
            <person name="Secka A."/>
            <person name="Antonio M."/>
            <person name="Oren A."/>
            <person name="Chaudhuri R."/>
            <person name="La Ragione R.M."/>
            <person name="Hildebrand F."/>
            <person name="Pallen M.J."/>
        </authorList>
    </citation>
    <scope>NUCLEOTIDE SEQUENCE [LARGE SCALE GENOMIC DNA]</scope>
    <source>
        <strain evidence="1 2">Sa2BVA9</strain>
    </source>
</reference>
<dbReference type="SFLD" id="SFLDG01129">
    <property type="entry name" value="C1.5:_HAD__Beta-PGM__Phosphata"/>
    <property type="match status" value="1"/>
</dbReference>
<dbReference type="SUPFAM" id="SSF56784">
    <property type="entry name" value="HAD-like"/>
    <property type="match status" value="1"/>
</dbReference>
<dbReference type="Gene3D" id="3.40.50.1000">
    <property type="entry name" value="HAD superfamily/HAD-like"/>
    <property type="match status" value="1"/>
</dbReference>
<accession>A0ABR8STA1</accession>
<dbReference type="RefSeq" id="WP_191797526.1">
    <property type="nucleotide sequence ID" value="NZ_JACSQL010000001.1"/>
</dbReference>
<dbReference type="EMBL" id="JACSQL010000001">
    <property type="protein sequence ID" value="MBD7966728.1"/>
    <property type="molecule type" value="Genomic_DNA"/>
</dbReference>
<dbReference type="InterPro" id="IPR041492">
    <property type="entry name" value="HAD_2"/>
</dbReference>
<dbReference type="InterPro" id="IPR050155">
    <property type="entry name" value="HAD-like_hydrolase_sf"/>
</dbReference>
<evidence type="ECO:0000313" key="1">
    <source>
        <dbReference type="EMBL" id="MBD7966728.1"/>
    </source>
</evidence>
<dbReference type="InterPro" id="IPR036412">
    <property type="entry name" value="HAD-like_sf"/>
</dbReference>
<dbReference type="InterPro" id="IPR006439">
    <property type="entry name" value="HAD-SF_hydro_IA"/>
</dbReference>
<gene>
    <name evidence="1" type="ORF">H9647_01490</name>
</gene>
<comment type="caution">
    <text evidence="1">The sequence shown here is derived from an EMBL/GenBank/DDBJ whole genome shotgun (WGS) entry which is preliminary data.</text>
</comment>
<dbReference type="InterPro" id="IPR023214">
    <property type="entry name" value="HAD_sf"/>
</dbReference>
<evidence type="ECO:0000313" key="2">
    <source>
        <dbReference type="Proteomes" id="UP000608071"/>
    </source>
</evidence>
<dbReference type="InterPro" id="IPR023198">
    <property type="entry name" value="PGP-like_dom2"/>
</dbReference>
<dbReference type="GO" id="GO:0016787">
    <property type="term" value="F:hydrolase activity"/>
    <property type="evidence" value="ECO:0007669"/>
    <property type="project" value="UniProtKB-KW"/>
</dbReference>
<sequence length="191" mass="22201">MNILWDFDGTLFNTYPAYTEILYEILDQAVPKKDIHNHLKISFTHAVQYYGLSKEQVKRLFAMEQTIDPADTTPFPFVEDILKFADLNVIMTHKPRKDVEHILKYYDFEDYFTEIVAIDDGYPRKPDPASYIYLHHKYKIDLVIGDREIDIVPAKSIGIKTCLFQNSAPGADVYLSAYEKFFDLTCIAIND</sequence>
<dbReference type="SFLD" id="SFLDS00003">
    <property type="entry name" value="Haloacid_Dehalogenase"/>
    <property type="match status" value="1"/>
</dbReference>
<dbReference type="Pfam" id="PF13419">
    <property type="entry name" value="HAD_2"/>
    <property type="match status" value="1"/>
</dbReference>
<dbReference type="Gene3D" id="1.10.150.240">
    <property type="entry name" value="Putative phosphatase, domain 2"/>
    <property type="match status" value="1"/>
</dbReference>
<organism evidence="1 2">
    <name type="scientific">Paenibacillus gallinarum</name>
    <dbReference type="NCBI Taxonomy" id="2762232"/>
    <lineage>
        <taxon>Bacteria</taxon>
        <taxon>Bacillati</taxon>
        <taxon>Bacillota</taxon>
        <taxon>Bacilli</taxon>
        <taxon>Bacillales</taxon>
        <taxon>Paenibacillaceae</taxon>
        <taxon>Paenibacillus</taxon>
    </lineage>
</organism>